<dbReference type="EMBL" id="DVAD01000008">
    <property type="protein sequence ID" value="HIJ99491.1"/>
    <property type="molecule type" value="Genomic_DNA"/>
</dbReference>
<dbReference type="Proteomes" id="UP000604391">
    <property type="component" value="Unassembled WGS sequence"/>
</dbReference>
<sequence>MVKSDIKAKETNLKAVQAHLRGIGNSQELFTYMHNYCEFLLSNDLSSLRRLLLSPSLFRHMVLHSADKNKIASFRQKISTEFGIEVIILPQQEPVLPEIFFVPKIQGTGAHWSQLSKDMEWFRKNVDKLLGGTEPVMTLSRASKVRNRARRFLTNYTTILDDFASVITGGHPVDEIGSKGILSMKIMGSLQELGFV</sequence>
<name>A0A832UPP4_9ARCH</name>
<gene>
    <name evidence="1" type="ORF">H1011_01545</name>
</gene>
<protein>
    <submittedName>
        <fullName evidence="1">Uncharacterized protein</fullName>
    </submittedName>
</protein>
<evidence type="ECO:0000313" key="2">
    <source>
        <dbReference type="Proteomes" id="UP000604391"/>
    </source>
</evidence>
<reference evidence="1 2" key="1">
    <citation type="journal article" name="Nat. Commun.">
        <title>Undinarchaeota illuminate DPANN phylogeny and the impact of gene transfer on archaeal evolution.</title>
        <authorList>
            <person name="Dombrowski N."/>
            <person name="Williams T.A."/>
            <person name="Sun J."/>
            <person name="Woodcroft B.J."/>
            <person name="Lee J.H."/>
            <person name="Minh B.Q."/>
            <person name="Rinke C."/>
            <person name="Spang A."/>
        </authorList>
    </citation>
    <scope>NUCLEOTIDE SEQUENCE [LARGE SCALE GENOMIC DNA]</scope>
    <source>
        <strain evidence="1">MAG_bin17</strain>
    </source>
</reference>
<proteinExistence type="predicted"/>
<accession>A0A832UPP4</accession>
<organism evidence="1 2">
    <name type="scientific">Candidatus Undinarchaeum marinum</name>
    <dbReference type="NCBI Taxonomy" id="2756141"/>
    <lineage>
        <taxon>Archaea</taxon>
        <taxon>Candidatus Undinarchaeota</taxon>
        <taxon>Candidatus Undinarchaeia</taxon>
        <taxon>Candidatus Undinarchaeales</taxon>
        <taxon>Candidatus Undinarchaeaceae</taxon>
        <taxon>Candidatus Undinarchaeum</taxon>
    </lineage>
</organism>
<comment type="caution">
    <text evidence="1">The sequence shown here is derived from an EMBL/GenBank/DDBJ whole genome shotgun (WGS) entry which is preliminary data.</text>
</comment>
<evidence type="ECO:0000313" key="1">
    <source>
        <dbReference type="EMBL" id="HIJ99491.1"/>
    </source>
</evidence>
<dbReference type="AlphaFoldDB" id="A0A832UPP4"/>
<feature type="non-terminal residue" evidence="1">
    <location>
        <position position="196"/>
    </location>
</feature>
<keyword evidence="2" id="KW-1185">Reference proteome</keyword>